<dbReference type="SMART" id="SM00963">
    <property type="entry name" value="SRP54_N"/>
    <property type="match status" value="1"/>
</dbReference>
<dbReference type="OrthoDB" id="9804720at2"/>
<comment type="function">
    <text evidence="10">Involved in targeting and insertion of nascent membrane proteins into the cytoplasmic membrane. Acts as a receptor for the complex formed by the signal recognition particle (SRP) and the ribosome-nascent chain (RNC).</text>
</comment>
<evidence type="ECO:0000259" key="11">
    <source>
        <dbReference type="PROSITE" id="PS00300"/>
    </source>
</evidence>
<feature type="domain" description="SRP54-type proteins GTP-binding" evidence="11">
    <location>
        <begin position="280"/>
        <end position="293"/>
    </location>
</feature>
<evidence type="ECO:0000256" key="2">
    <source>
        <dbReference type="ARBA" id="ARBA00022475"/>
    </source>
</evidence>
<dbReference type="EMBL" id="CP001928">
    <property type="protein sequence ID" value="ADI37795.1"/>
    <property type="molecule type" value="Genomic_DNA"/>
</dbReference>
<comment type="subunit">
    <text evidence="10">Part of the signal recognition particle protein translocation system, which is composed of SRP and FtsY.</text>
</comment>
<evidence type="ECO:0000256" key="8">
    <source>
        <dbReference type="ARBA" id="ARBA00023170"/>
    </source>
</evidence>
<dbReference type="GO" id="GO:0005047">
    <property type="term" value="F:signal recognition particle binding"/>
    <property type="evidence" value="ECO:0007669"/>
    <property type="project" value="TreeGrafter"/>
</dbReference>
<dbReference type="Gene3D" id="3.40.50.300">
    <property type="entry name" value="P-loop containing nucleotide triphosphate hydrolases"/>
    <property type="match status" value="1"/>
</dbReference>
<evidence type="ECO:0000256" key="6">
    <source>
        <dbReference type="ARBA" id="ARBA00023134"/>
    </source>
</evidence>
<dbReference type="InterPro" id="IPR000897">
    <property type="entry name" value="SRP54_GTPase_dom"/>
</dbReference>
<protein>
    <recommendedName>
        <fullName evidence="10">Signal recognition particle receptor FtsY</fullName>
        <shortName evidence="10">SRP receptor</shortName>
        <ecNumber evidence="10">3.6.5.4</ecNumber>
    </recommendedName>
</protein>
<keyword evidence="6 10" id="KW-0342">GTP-binding</keyword>
<proteinExistence type="inferred from homology"/>
<keyword evidence="10" id="KW-0997">Cell inner membrane</keyword>
<dbReference type="Pfam" id="PF00448">
    <property type="entry name" value="SRP54"/>
    <property type="match status" value="1"/>
</dbReference>
<evidence type="ECO:0000256" key="1">
    <source>
        <dbReference type="ARBA" id="ARBA00004413"/>
    </source>
</evidence>
<comment type="catalytic activity">
    <reaction evidence="9 10">
        <text>GTP + H2O = GDP + phosphate + H(+)</text>
        <dbReference type="Rhea" id="RHEA:19669"/>
        <dbReference type="ChEBI" id="CHEBI:15377"/>
        <dbReference type="ChEBI" id="CHEBI:15378"/>
        <dbReference type="ChEBI" id="CHEBI:37565"/>
        <dbReference type="ChEBI" id="CHEBI:43474"/>
        <dbReference type="ChEBI" id="CHEBI:58189"/>
        <dbReference type="EC" id="3.6.5.4"/>
    </reaction>
</comment>
<keyword evidence="13" id="KW-1185">Reference proteome</keyword>
<accession>D6YUI4</accession>
<dbReference type="InterPro" id="IPR013822">
    <property type="entry name" value="Signal_recog_particl_SRP54_hlx"/>
</dbReference>
<evidence type="ECO:0000256" key="10">
    <source>
        <dbReference type="HAMAP-Rule" id="MF_00920"/>
    </source>
</evidence>
<dbReference type="SUPFAM" id="SSF52540">
    <property type="entry name" value="P-loop containing nucleoside triphosphate hydrolases"/>
    <property type="match status" value="1"/>
</dbReference>
<dbReference type="STRING" id="716544.wcw_0423"/>
<comment type="similarity">
    <text evidence="10">Belongs to the GTP-binding SRP family. FtsY subfamily.</text>
</comment>
<keyword evidence="5 10" id="KW-0378">Hydrolase</keyword>
<dbReference type="GO" id="GO:0006614">
    <property type="term" value="P:SRP-dependent cotranslational protein targeting to membrane"/>
    <property type="evidence" value="ECO:0007669"/>
    <property type="project" value="InterPro"/>
</dbReference>
<dbReference type="InterPro" id="IPR004390">
    <property type="entry name" value="SR_rcpt_FtsY"/>
</dbReference>
<gene>
    <name evidence="10 12" type="primary">ftsY</name>
    <name evidence="12" type="ordered locus">wcw_0423</name>
</gene>
<reference evidence="12 13" key="1">
    <citation type="journal article" date="2010" name="PLoS ONE">
        <title>The Waddlia genome: a window into chlamydial biology.</title>
        <authorList>
            <person name="Bertelli C."/>
            <person name="Collyn F."/>
            <person name="Croxatto A."/>
            <person name="Ruckert C."/>
            <person name="Polkinghorne A."/>
            <person name="Kebbi-Beghdadi C."/>
            <person name="Goesmann A."/>
            <person name="Vaughan L."/>
            <person name="Greub G."/>
        </authorList>
    </citation>
    <scope>NUCLEOTIDE SEQUENCE [LARGE SCALE GENOMIC DNA]</scope>
    <source>
        <strain evidence="13">ATCC VR-1470 / WSU 86-1044</strain>
    </source>
</reference>
<dbReference type="GO" id="GO:0005525">
    <property type="term" value="F:GTP binding"/>
    <property type="evidence" value="ECO:0007669"/>
    <property type="project" value="UniProtKB-UniRule"/>
</dbReference>
<comment type="subcellular location">
    <subcellularLocation>
        <location evidence="10">Cell inner membrane</location>
        <topology evidence="10">Peripheral membrane protein</topology>
        <orientation evidence="10">Cytoplasmic side</orientation>
    </subcellularLocation>
    <subcellularLocation>
        <location evidence="10">Cytoplasm</location>
    </subcellularLocation>
    <subcellularLocation>
        <location evidence="1">Cell membrane</location>
        <topology evidence="1">Peripheral membrane protein</topology>
        <orientation evidence="1">Cytoplasmic side</orientation>
    </subcellularLocation>
</comment>
<sequence length="307" mass="33186">MVLKFLKSSFEKVKNALSKTRSALGEKLRSLFSGKIDEETLEQLEQLFYEADLGIQASVELTAKVKEIYRKNPNLDAEGLIVEMKKEIEQSLSKISAEMAENPDPPTVILVVGVNGNGKTTTVAKLAKRYQDAGKKVLIAAADTYRAAAVAQLEVWTSRIGSDLVKGAPNSDAAAVAFDAMTAAKARGADVVLIDTAGRLHTRKDLMQELEKIKRVCNKVMPGSPHETLLVLDATIGQNAIDQAKIFHEYTPISGLCLTKLDGTAKGGVVINIQKQLGIPVKFIGVGETLSDLEPFNPAHFSQALLD</sequence>
<dbReference type="PANTHER" id="PTHR43134">
    <property type="entry name" value="SIGNAL RECOGNITION PARTICLE RECEPTOR SUBUNIT ALPHA"/>
    <property type="match status" value="1"/>
</dbReference>
<keyword evidence="3 10" id="KW-0963">Cytoplasm</keyword>
<keyword evidence="7 10" id="KW-0472">Membrane</keyword>
<dbReference type="InterPro" id="IPR042101">
    <property type="entry name" value="SRP54_N_sf"/>
</dbReference>
<organism evidence="12 13">
    <name type="scientific">Waddlia chondrophila (strain ATCC VR-1470 / WSU 86-1044)</name>
    <dbReference type="NCBI Taxonomy" id="716544"/>
    <lineage>
        <taxon>Bacteria</taxon>
        <taxon>Pseudomonadati</taxon>
        <taxon>Chlamydiota</taxon>
        <taxon>Chlamydiia</taxon>
        <taxon>Parachlamydiales</taxon>
        <taxon>Waddliaceae</taxon>
        <taxon>Waddlia</taxon>
    </lineage>
</organism>
<evidence type="ECO:0000256" key="5">
    <source>
        <dbReference type="ARBA" id="ARBA00022801"/>
    </source>
</evidence>
<evidence type="ECO:0000313" key="13">
    <source>
        <dbReference type="Proteomes" id="UP000001505"/>
    </source>
</evidence>
<dbReference type="SMART" id="SM00382">
    <property type="entry name" value="AAA"/>
    <property type="match status" value="1"/>
</dbReference>
<name>D6YUI4_WADCW</name>
<dbReference type="SUPFAM" id="SSF47364">
    <property type="entry name" value="Domain of the SRP/SRP receptor G-proteins"/>
    <property type="match status" value="1"/>
</dbReference>
<dbReference type="eggNOG" id="COG0552">
    <property type="taxonomic scope" value="Bacteria"/>
</dbReference>
<dbReference type="PROSITE" id="PS00300">
    <property type="entry name" value="SRP54"/>
    <property type="match status" value="1"/>
</dbReference>
<dbReference type="Pfam" id="PF02881">
    <property type="entry name" value="SRP54_N"/>
    <property type="match status" value="1"/>
</dbReference>
<keyword evidence="8 10" id="KW-0675">Receptor</keyword>
<dbReference type="Gene3D" id="1.20.120.140">
    <property type="entry name" value="Signal recognition particle SRP54, nucleotide-binding domain"/>
    <property type="match status" value="1"/>
</dbReference>
<dbReference type="HOGENOM" id="CLU_009301_3_4_0"/>
<dbReference type="EC" id="3.6.5.4" evidence="10"/>
<feature type="binding site" evidence="10">
    <location>
        <begin position="195"/>
        <end position="199"/>
    </location>
    <ligand>
        <name>GTP</name>
        <dbReference type="ChEBI" id="CHEBI:37565"/>
    </ligand>
</feature>
<dbReference type="InterPro" id="IPR027417">
    <property type="entry name" value="P-loop_NTPase"/>
</dbReference>
<evidence type="ECO:0000256" key="9">
    <source>
        <dbReference type="ARBA" id="ARBA00048027"/>
    </source>
</evidence>
<dbReference type="PANTHER" id="PTHR43134:SF1">
    <property type="entry name" value="SIGNAL RECOGNITION PARTICLE RECEPTOR SUBUNIT ALPHA"/>
    <property type="match status" value="1"/>
</dbReference>
<feature type="binding site" evidence="10">
    <location>
        <begin position="113"/>
        <end position="120"/>
    </location>
    <ligand>
        <name>GTP</name>
        <dbReference type="ChEBI" id="CHEBI:37565"/>
    </ligand>
</feature>
<dbReference type="HAMAP" id="MF_00920">
    <property type="entry name" value="FtsY"/>
    <property type="match status" value="1"/>
</dbReference>
<dbReference type="KEGG" id="wch:wcw_0423"/>
<dbReference type="SMART" id="SM00962">
    <property type="entry name" value="SRP54"/>
    <property type="match status" value="1"/>
</dbReference>
<keyword evidence="4 10" id="KW-0547">Nucleotide-binding</keyword>
<keyword evidence="12" id="KW-0131">Cell cycle</keyword>
<dbReference type="GO" id="GO:0051301">
    <property type="term" value="P:cell division"/>
    <property type="evidence" value="ECO:0007669"/>
    <property type="project" value="UniProtKB-KW"/>
</dbReference>
<dbReference type="RefSeq" id="WP_013181523.1">
    <property type="nucleotide sequence ID" value="NC_014225.1"/>
</dbReference>
<evidence type="ECO:0000256" key="7">
    <source>
        <dbReference type="ARBA" id="ARBA00023136"/>
    </source>
</evidence>
<evidence type="ECO:0000256" key="4">
    <source>
        <dbReference type="ARBA" id="ARBA00022741"/>
    </source>
</evidence>
<dbReference type="Proteomes" id="UP000001505">
    <property type="component" value="Chromosome"/>
</dbReference>
<keyword evidence="2 10" id="KW-1003">Cell membrane</keyword>
<dbReference type="NCBIfam" id="TIGR00064">
    <property type="entry name" value="ftsY"/>
    <property type="match status" value="1"/>
</dbReference>
<dbReference type="InterPro" id="IPR036225">
    <property type="entry name" value="SRP/SRP_N"/>
</dbReference>
<dbReference type="AlphaFoldDB" id="D6YUI4"/>
<dbReference type="GO" id="GO:0005737">
    <property type="term" value="C:cytoplasm"/>
    <property type="evidence" value="ECO:0007669"/>
    <property type="project" value="UniProtKB-SubCell"/>
</dbReference>
<feature type="binding site" evidence="10">
    <location>
        <begin position="259"/>
        <end position="262"/>
    </location>
    <ligand>
        <name>GTP</name>
        <dbReference type="ChEBI" id="CHEBI:37565"/>
    </ligand>
</feature>
<dbReference type="GO" id="GO:0003924">
    <property type="term" value="F:GTPase activity"/>
    <property type="evidence" value="ECO:0007669"/>
    <property type="project" value="UniProtKB-UniRule"/>
</dbReference>
<dbReference type="GO" id="GO:0005886">
    <property type="term" value="C:plasma membrane"/>
    <property type="evidence" value="ECO:0007669"/>
    <property type="project" value="UniProtKB-SubCell"/>
</dbReference>
<keyword evidence="12" id="KW-0132">Cell division</keyword>
<dbReference type="InterPro" id="IPR003593">
    <property type="entry name" value="AAA+_ATPase"/>
</dbReference>
<evidence type="ECO:0000313" key="12">
    <source>
        <dbReference type="EMBL" id="ADI37795.1"/>
    </source>
</evidence>
<evidence type="ECO:0000256" key="3">
    <source>
        <dbReference type="ARBA" id="ARBA00022490"/>
    </source>
</evidence>
<dbReference type="FunFam" id="3.40.50.300:FF:000053">
    <property type="entry name" value="Signal recognition particle receptor FtsY"/>
    <property type="match status" value="1"/>
</dbReference>